<proteinExistence type="predicted"/>
<sequence length="113" mass="13318">MIKLEELISEITQWIDESVHQSLSVNDVAARSGYSKWHLQRVFFRVKGVNLVAYIRDKKLSLAARDLIASRDKILDIGFRYGFDSQQSFTRSFSKKYNVPPKAYRRLYTEKHF</sequence>
<dbReference type="InterPro" id="IPR020449">
    <property type="entry name" value="Tscrpt_reg_AraC-type_HTH"/>
</dbReference>
<dbReference type="InterPro" id="IPR018062">
    <property type="entry name" value="HTH_AraC-typ_CS"/>
</dbReference>
<comment type="caution">
    <text evidence="5">The sequence shown here is derived from an EMBL/GenBank/DDBJ whole genome shotgun (WGS) entry which is preliminary data.</text>
</comment>
<dbReference type="GO" id="GO:0043565">
    <property type="term" value="F:sequence-specific DNA binding"/>
    <property type="evidence" value="ECO:0007669"/>
    <property type="project" value="InterPro"/>
</dbReference>
<feature type="domain" description="HTH araC/xylS-type" evidence="4">
    <location>
        <begin position="9"/>
        <end position="107"/>
    </location>
</feature>
<reference evidence="5" key="3">
    <citation type="submission" date="2019-03" db="EMBL/GenBank/DDBJ databases">
        <authorList>
            <person name="Ashton P.M."/>
            <person name="Dallman T."/>
            <person name="Nair S."/>
            <person name="De Pinna E."/>
            <person name="Peters T."/>
            <person name="Grant K."/>
        </authorList>
    </citation>
    <scope>NUCLEOTIDE SEQUENCE [LARGE SCALE GENOMIC DNA]</scope>
    <source>
        <strain evidence="5">314986</strain>
    </source>
</reference>
<accession>A0A5Y2Y961</accession>
<dbReference type="Gene3D" id="1.10.10.60">
    <property type="entry name" value="Homeodomain-like"/>
    <property type="match status" value="2"/>
</dbReference>
<keyword evidence="2" id="KW-0238">DNA-binding</keyword>
<dbReference type="PROSITE" id="PS01124">
    <property type="entry name" value="HTH_ARAC_FAMILY_2"/>
    <property type="match status" value="1"/>
</dbReference>
<evidence type="ECO:0000313" key="7">
    <source>
        <dbReference type="EMBL" id="HAE7517076.1"/>
    </source>
</evidence>
<dbReference type="InterPro" id="IPR009057">
    <property type="entry name" value="Homeodomain-like_sf"/>
</dbReference>
<evidence type="ECO:0000256" key="2">
    <source>
        <dbReference type="ARBA" id="ARBA00023125"/>
    </source>
</evidence>
<organism evidence="5">
    <name type="scientific">Salmonella enterica subsp. enterica serovar Javiana</name>
    <dbReference type="NCBI Taxonomy" id="363569"/>
    <lineage>
        <taxon>Bacteria</taxon>
        <taxon>Pseudomonadati</taxon>
        <taxon>Pseudomonadota</taxon>
        <taxon>Gammaproteobacteria</taxon>
        <taxon>Enterobacterales</taxon>
        <taxon>Enterobacteriaceae</taxon>
        <taxon>Salmonella</taxon>
    </lineage>
</organism>
<reference evidence="6" key="2">
    <citation type="submission" date="2018-07" db="EMBL/GenBank/DDBJ databases">
        <authorList>
            <consortium name="NCBI Pathogen Detection Project"/>
        </authorList>
    </citation>
    <scope>NUCLEOTIDE SEQUENCE</scope>
    <source>
        <strain evidence="7">09-0793</strain>
        <strain evidence="6">13-7331</strain>
    </source>
</reference>
<dbReference type="SMART" id="SM00342">
    <property type="entry name" value="HTH_ARAC"/>
    <property type="match status" value="1"/>
</dbReference>
<protein>
    <submittedName>
        <fullName evidence="5">Helix-turn-helix domain-containing protein</fullName>
    </submittedName>
</protein>
<dbReference type="PANTHER" id="PTHR47504:SF2">
    <property type="entry name" value="REGULATORY PROTEIN SOXS"/>
    <property type="match status" value="1"/>
</dbReference>
<dbReference type="EMBL" id="DAASXX010000009">
    <property type="protein sequence ID" value="HAE7517076.1"/>
    <property type="molecule type" value="Genomic_DNA"/>
</dbReference>
<evidence type="ECO:0000313" key="6">
    <source>
        <dbReference type="EMBL" id="HAC6947375.1"/>
    </source>
</evidence>
<evidence type="ECO:0000259" key="4">
    <source>
        <dbReference type="PROSITE" id="PS01124"/>
    </source>
</evidence>
<keyword evidence="1" id="KW-0805">Transcription regulation</keyword>
<dbReference type="InterPro" id="IPR050959">
    <property type="entry name" value="MarA-like"/>
</dbReference>
<dbReference type="Pfam" id="PF12833">
    <property type="entry name" value="HTH_18"/>
    <property type="match status" value="1"/>
</dbReference>
<dbReference type="GO" id="GO:0003700">
    <property type="term" value="F:DNA-binding transcription factor activity"/>
    <property type="evidence" value="ECO:0007669"/>
    <property type="project" value="InterPro"/>
</dbReference>
<evidence type="ECO:0000313" key="5">
    <source>
        <dbReference type="EMBL" id="ECG4535458.1"/>
    </source>
</evidence>
<dbReference type="PROSITE" id="PS00041">
    <property type="entry name" value="HTH_ARAC_FAMILY_1"/>
    <property type="match status" value="1"/>
</dbReference>
<dbReference type="SUPFAM" id="SSF46689">
    <property type="entry name" value="Homeodomain-like"/>
    <property type="match status" value="2"/>
</dbReference>
<dbReference type="Proteomes" id="UP000839596">
    <property type="component" value="Unassembled WGS sequence"/>
</dbReference>
<name>A0A5Y2Y961_SALET</name>
<keyword evidence="3" id="KW-0804">Transcription</keyword>
<dbReference type="AlphaFoldDB" id="A0A5Y2Y961"/>
<dbReference type="PANTHER" id="PTHR47504">
    <property type="entry name" value="RIGHT ORIGIN-BINDING PROTEIN"/>
    <property type="match status" value="1"/>
</dbReference>
<dbReference type="EMBL" id="AAIOLQ010000001">
    <property type="protein sequence ID" value="ECG4535458.1"/>
    <property type="molecule type" value="Genomic_DNA"/>
</dbReference>
<evidence type="ECO:0000256" key="1">
    <source>
        <dbReference type="ARBA" id="ARBA00023015"/>
    </source>
</evidence>
<dbReference type="PRINTS" id="PR00032">
    <property type="entry name" value="HTHARAC"/>
</dbReference>
<dbReference type="EMBL" id="DAAMJS010000003">
    <property type="protein sequence ID" value="HAC6947375.1"/>
    <property type="molecule type" value="Genomic_DNA"/>
</dbReference>
<evidence type="ECO:0000256" key="3">
    <source>
        <dbReference type="ARBA" id="ARBA00023163"/>
    </source>
</evidence>
<gene>
    <name evidence="5" type="ORF">E0S65_01785</name>
    <name evidence="6" type="ORF">G0D41_09350</name>
    <name evidence="7" type="ORF">G4P10_001457</name>
</gene>
<reference evidence="6" key="1">
    <citation type="journal article" date="2018" name="Genome Biol.">
        <title>SKESA: strategic k-mer extension for scrupulous assemblies.</title>
        <authorList>
            <person name="Souvorov A."/>
            <person name="Agarwala R."/>
            <person name="Lipman D.J."/>
        </authorList>
    </citation>
    <scope>NUCLEOTIDE SEQUENCE</scope>
    <source>
        <strain evidence="7">09-0793</strain>
        <strain evidence="6">13-7331</strain>
    </source>
</reference>
<dbReference type="InterPro" id="IPR018060">
    <property type="entry name" value="HTH_AraC"/>
</dbReference>